<dbReference type="Pfam" id="PF01709">
    <property type="entry name" value="Transcrip_reg"/>
    <property type="match status" value="1"/>
</dbReference>
<dbReference type="OrthoDB" id="9781053at2"/>
<dbReference type="KEGG" id="abra:BN85302020"/>
<dbReference type="AlphaFoldDB" id="U4KQW9"/>
<dbReference type="Pfam" id="PF20772">
    <property type="entry name" value="TACO1_YebC_N"/>
    <property type="match status" value="1"/>
</dbReference>
<evidence type="ECO:0000259" key="6">
    <source>
        <dbReference type="Pfam" id="PF01709"/>
    </source>
</evidence>
<dbReference type="HAMAP" id="MF_00693">
    <property type="entry name" value="Transcrip_reg_TACO1"/>
    <property type="match status" value="1"/>
</dbReference>
<dbReference type="InterPro" id="IPR002876">
    <property type="entry name" value="Transcrip_reg_TACO1-like"/>
</dbReference>
<dbReference type="GO" id="GO:0006355">
    <property type="term" value="P:regulation of DNA-templated transcription"/>
    <property type="evidence" value="ECO:0007669"/>
    <property type="project" value="UniProtKB-UniRule"/>
</dbReference>
<dbReference type="Proteomes" id="UP000032737">
    <property type="component" value="Chromosome"/>
</dbReference>
<keyword evidence="4 5" id="KW-0804">Transcription</keyword>
<dbReference type="InterPro" id="IPR049083">
    <property type="entry name" value="TACO1_YebC_N"/>
</dbReference>
<dbReference type="GO" id="GO:0003677">
    <property type="term" value="F:DNA binding"/>
    <property type="evidence" value="ECO:0007669"/>
    <property type="project" value="UniProtKB-UniRule"/>
</dbReference>
<dbReference type="Gene3D" id="3.30.70.980">
    <property type="match status" value="2"/>
</dbReference>
<evidence type="ECO:0000256" key="2">
    <source>
        <dbReference type="ARBA" id="ARBA00023015"/>
    </source>
</evidence>
<evidence type="ECO:0000256" key="4">
    <source>
        <dbReference type="ARBA" id="ARBA00023163"/>
    </source>
</evidence>
<evidence type="ECO:0000313" key="9">
    <source>
        <dbReference type="Proteomes" id="UP000032737"/>
    </source>
</evidence>
<feature type="domain" description="TACO1/YebC-like N-terminal" evidence="7">
    <location>
        <begin position="6"/>
        <end position="74"/>
    </location>
</feature>
<dbReference type="EMBL" id="FO681348">
    <property type="protein sequence ID" value="CCV65223.1"/>
    <property type="molecule type" value="Genomic_DNA"/>
</dbReference>
<keyword evidence="9" id="KW-1185">Reference proteome</keyword>
<dbReference type="InterPro" id="IPR048300">
    <property type="entry name" value="TACO1_YebC-like_2nd/3rd_dom"/>
</dbReference>
<evidence type="ECO:0000259" key="7">
    <source>
        <dbReference type="Pfam" id="PF20772"/>
    </source>
</evidence>
<protein>
    <recommendedName>
        <fullName evidence="5">Probable transcriptional regulatory protein BN85302020</fullName>
    </recommendedName>
</protein>
<organism evidence="8 9">
    <name type="scientific">Acholeplasma brassicae</name>
    <dbReference type="NCBI Taxonomy" id="61635"/>
    <lineage>
        <taxon>Bacteria</taxon>
        <taxon>Bacillati</taxon>
        <taxon>Mycoplasmatota</taxon>
        <taxon>Mollicutes</taxon>
        <taxon>Acholeplasmatales</taxon>
        <taxon>Acholeplasmataceae</taxon>
        <taxon>Acholeplasma</taxon>
    </lineage>
</organism>
<dbReference type="Gene3D" id="1.10.10.200">
    <property type="match status" value="1"/>
</dbReference>
<dbReference type="SUPFAM" id="SSF75625">
    <property type="entry name" value="YebC-like"/>
    <property type="match status" value="1"/>
</dbReference>
<comment type="subcellular location">
    <subcellularLocation>
        <location evidence="5">Cytoplasm</location>
    </subcellularLocation>
</comment>
<accession>U4KQW9</accession>
<dbReference type="PANTHER" id="PTHR12532:SF0">
    <property type="entry name" value="TRANSLATIONAL ACTIVATOR OF CYTOCHROME C OXIDASE 1"/>
    <property type="match status" value="1"/>
</dbReference>
<dbReference type="InterPro" id="IPR029072">
    <property type="entry name" value="YebC-like"/>
</dbReference>
<dbReference type="HOGENOM" id="CLU_062974_2_0_14"/>
<keyword evidence="2 5" id="KW-0805">Transcription regulation</keyword>
<proteinExistence type="inferred from homology"/>
<dbReference type="PANTHER" id="PTHR12532">
    <property type="entry name" value="TRANSLATIONAL ACTIVATOR OF CYTOCHROME C OXIDASE 1"/>
    <property type="match status" value="1"/>
</dbReference>
<evidence type="ECO:0000256" key="1">
    <source>
        <dbReference type="ARBA" id="ARBA00008724"/>
    </source>
</evidence>
<name>U4KQW9_9MOLU</name>
<feature type="domain" description="TACO1/YebC-like second and third" evidence="6">
    <location>
        <begin position="81"/>
        <end position="233"/>
    </location>
</feature>
<dbReference type="GO" id="GO:0005829">
    <property type="term" value="C:cytosol"/>
    <property type="evidence" value="ECO:0007669"/>
    <property type="project" value="TreeGrafter"/>
</dbReference>
<gene>
    <name evidence="8" type="ORF">BN85302020</name>
</gene>
<dbReference type="STRING" id="61635.BN85302020"/>
<dbReference type="RefSeq" id="WP_030004085.1">
    <property type="nucleotide sequence ID" value="NC_022549.1"/>
</dbReference>
<evidence type="ECO:0000313" key="8">
    <source>
        <dbReference type="EMBL" id="CCV65223.1"/>
    </source>
</evidence>
<keyword evidence="5" id="KW-0963">Cytoplasm</keyword>
<sequence>MGRAHEVRKVAMAKTAAAKSKLYAKYGKEIYMAAKAGIPDPESNVSLKKIIEKAKKDQVSADVISRAIEKAKGGSDEAYIAARYEGFGPGNSQLIVEALTDNVNRTIAEVRTIFNKNGGKLGSVLHMFENKAVFTFQGLTEDEVYEILLEGDCDISDLEVDEEFVTITADAQQYNQIRTTLLDQKPELDLEVDAVMWLPLAETTLEGHDLELFDRMMAQFDELDDVQEVFHNVTRD</sequence>
<dbReference type="InterPro" id="IPR017856">
    <property type="entry name" value="Integrase-like_N"/>
</dbReference>
<comment type="similarity">
    <text evidence="1 5">Belongs to the TACO1 family.</text>
</comment>
<reference evidence="8 9" key="1">
    <citation type="journal article" date="2013" name="J. Mol. Microbiol. Biotechnol.">
        <title>Analysis of the Complete Genomes of Acholeplasma brassicae , A. palmae and A. laidlawii and Their Comparison to the Obligate Parasites from ' Candidatus Phytoplasma'.</title>
        <authorList>
            <person name="Kube M."/>
            <person name="Siewert C."/>
            <person name="Migdoll A.M."/>
            <person name="Duduk B."/>
            <person name="Holz S."/>
            <person name="Rabus R."/>
            <person name="Seemuller E."/>
            <person name="Mitrovic J."/>
            <person name="Muller I."/>
            <person name="Buttner C."/>
            <person name="Reinhardt R."/>
        </authorList>
    </citation>
    <scope>NUCLEOTIDE SEQUENCE [LARGE SCALE GENOMIC DNA]</scope>
    <source>
        <strain evidence="9">0502</strain>
    </source>
</reference>
<dbReference type="InterPro" id="IPR026564">
    <property type="entry name" value="Transcrip_reg_TACO1-like_dom3"/>
</dbReference>
<keyword evidence="3 5" id="KW-0238">DNA-binding</keyword>
<evidence type="ECO:0000256" key="3">
    <source>
        <dbReference type="ARBA" id="ARBA00023125"/>
    </source>
</evidence>
<dbReference type="NCBIfam" id="NF009044">
    <property type="entry name" value="PRK12378.1"/>
    <property type="match status" value="1"/>
</dbReference>
<evidence type="ECO:0000256" key="5">
    <source>
        <dbReference type="HAMAP-Rule" id="MF_00693"/>
    </source>
</evidence>